<evidence type="ECO:0000313" key="2">
    <source>
        <dbReference type="EMBL" id="KAK0735780.1"/>
    </source>
</evidence>
<dbReference type="PANTHER" id="PTHR10933:SF9">
    <property type="entry name" value="IMMUNOGLOBULIN-BINDING PROTEIN 1"/>
    <property type="match status" value="1"/>
</dbReference>
<dbReference type="Pfam" id="PF04177">
    <property type="entry name" value="TAP42"/>
    <property type="match status" value="1"/>
</dbReference>
<dbReference type="PANTHER" id="PTHR10933">
    <property type="entry name" value="IMMUNOGLOBULIN-BINDING PROTEIN 1"/>
    <property type="match status" value="1"/>
</dbReference>
<feature type="region of interest" description="Disordered" evidence="1">
    <location>
        <begin position="224"/>
        <end position="280"/>
    </location>
</feature>
<dbReference type="InterPro" id="IPR038511">
    <property type="entry name" value="TAP42/TAP46-like_sf"/>
</dbReference>
<evidence type="ECO:0000313" key="3">
    <source>
        <dbReference type="Proteomes" id="UP001172159"/>
    </source>
</evidence>
<dbReference type="AlphaFoldDB" id="A0AA40BK87"/>
<name>A0AA40BK87_9PEZI</name>
<protein>
    <submittedName>
        <fullName evidence="2">TAP42-like protein</fullName>
    </submittedName>
</protein>
<dbReference type="GO" id="GO:0051721">
    <property type="term" value="F:protein phosphatase 2A binding"/>
    <property type="evidence" value="ECO:0007669"/>
    <property type="project" value="TreeGrafter"/>
</dbReference>
<feature type="compositionally biased region" description="Polar residues" evidence="1">
    <location>
        <begin position="134"/>
        <end position="146"/>
    </location>
</feature>
<feature type="region of interest" description="Disordered" evidence="1">
    <location>
        <begin position="325"/>
        <end position="348"/>
    </location>
</feature>
<reference evidence="2" key="1">
    <citation type="submission" date="2023-06" db="EMBL/GenBank/DDBJ databases">
        <title>Genome-scale phylogeny and comparative genomics of the fungal order Sordariales.</title>
        <authorList>
            <consortium name="Lawrence Berkeley National Laboratory"/>
            <person name="Hensen N."/>
            <person name="Bonometti L."/>
            <person name="Westerberg I."/>
            <person name="Brannstrom I.O."/>
            <person name="Guillou S."/>
            <person name="Cros-Aarteil S."/>
            <person name="Calhoun S."/>
            <person name="Haridas S."/>
            <person name="Kuo A."/>
            <person name="Mondo S."/>
            <person name="Pangilinan J."/>
            <person name="Riley R."/>
            <person name="Labutti K."/>
            <person name="Andreopoulos B."/>
            <person name="Lipzen A."/>
            <person name="Chen C."/>
            <person name="Yanf M."/>
            <person name="Daum C."/>
            <person name="Ng V."/>
            <person name="Clum A."/>
            <person name="Steindorff A."/>
            <person name="Ohm R."/>
            <person name="Martin F."/>
            <person name="Silar P."/>
            <person name="Natvig D."/>
            <person name="Lalanne C."/>
            <person name="Gautier V."/>
            <person name="Ament-Velasquez S.L."/>
            <person name="Kruys A."/>
            <person name="Hutchinson M.I."/>
            <person name="Powell A.J."/>
            <person name="Barry K."/>
            <person name="Miller A.N."/>
            <person name="Grigoriev I.V."/>
            <person name="Debuchy R."/>
            <person name="Gladieux P."/>
            <person name="Thoren M.H."/>
            <person name="Johannesson H."/>
        </authorList>
    </citation>
    <scope>NUCLEOTIDE SEQUENCE</scope>
    <source>
        <strain evidence="2">CBS 540.89</strain>
    </source>
</reference>
<accession>A0AA40BK87</accession>
<dbReference type="GO" id="GO:0035303">
    <property type="term" value="P:regulation of dephosphorylation"/>
    <property type="evidence" value="ECO:0007669"/>
    <property type="project" value="TreeGrafter"/>
</dbReference>
<dbReference type="EMBL" id="JAUKTV010000007">
    <property type="protein sequence ID" value="KAK0735780.1"/>
    <property type="molecule type" value="Genomic_DNA"/>
</dbReference>
<dbReference type="Proteomes" id="UP001172159">
    <property type="component" value="Unassembled WGS sequence"/>
</dbReference>
<proteinExistence type="predicted"/>
<keyword evidence="3" id="KW-1185">Reference proteome</keyword>
<dbReference type="GO" id="GO:0009966">
    <property type="term" value="P:regulation of signal transduction"/>
    <property type="evidence" value="ECO:0007669"/>
    <property type="project" value="InterPro"/>
</dbReference>
<feature type="region of interest" description="Disordered" evidence="1">
    <location>
        <begin position="134"/>
        <end position="157"/>
    </location>
</feature>
<gene>
    <name evidence="2" type="ORF">B0T21DRAFT_349231</name>
</gene>
<sequence length="375" mass="41994">MDSEPRSLKAVFADAESQRIALETQPFVPNSQEYIDAISSAIKNYQESLRLISHLSLFSPNESLEDLSTSDLPLLLINYHLAELSQKLPTPSLPDRKRILSSARDHYERFLHFLDSYSLLSPQSTKLLETYASSPTTFSTANSSDPTTRRNAKIANFQTEKALRQKLEYLRARPEYGASEDDDLPSGAGDEEVVREVHLANLAYRTHLTFNSLDSLNREMEILSMAPPQPPPGSQTSSSQQAEDDLRRRNRTQDSSYSDRLDTVNRALGSGKGGPILSQAGKPLQPFTLLNNRQELAKGVFRSGHNLPTMTIDEYLEEERRRGGIIEGGGEASGQVPEPDEDDYEKAEKEMYKARAWDEFVEENPRGSGNTINRG</sequence>
<organism evidence="2 3">
    <name type="scientific">Apiosordaria backusii</name>
    <dbReference type="NCBI Taxonomy" id="314023"/>
    <lineage>
        <taxon>Eukaryota</taxon>
        <taxon>Fungi</taxon>
        <taxon>Dikarya</taxon>
        <taxon>Ascomycota</taxon>
        <taxon>Pezizomycotina</taxon>
        <taxon>Sordariomycetes</taxon>
        <taxon>Sordariomycetidae</taxon>
        <taxon>Sordariales</taxon>
        <taxon>Lasiosphaeriaceae</taxon>
        <taxon>Apiosordaria</taxon>
    </lineage>
</organism>
<comment type="caution">
    <text evidence="2">The sequence shown here is derived from an EMBL/GenBank/DDBJ whole genome shotgun (WGS) entry which is preliminary data.</text>
</comment>
<dbReference type="Gene3D" id="1.25.40.540">
    <property type="entry name" value="TAP42-like family"/>
    <property type="match status" value="1"/>
</dbReference>
<dbReference type="GO" id="GO:0005829">
    <property type="term" value="C:cytosol"/>
    <property type="evidence" value="ECO:0007669"/>
    <property type="project" value="TreeGrafter"/>
</dbReference>
<dbReference type="InterPro" id="IPR007304">
    <property type="entry name" value="TAP46-like"/>
</dbReference>
<evidence type="ECO:0000256" key="1">
    <source>
        <dbReference type="SAM" id="MobiDB-lite"/>
    </source>
</evidence>